<dbReference type="RefSeq" id="WP_252592488.1">
    <property type="nucleotide sequence ID" value="NZ_CP099489.1"/>
</dbReference>
<dbReference type="SUPFAM" id="SSF49899">
    <property type="entry name" value="Concanavalin A-like lectins/glucanases"/>
    <property type="match status" value="1"/>
</dbReference>
<dbReference type="InterPro" id="IPR013320">
    <property type="entry name" value="ConA-like_dom_sf"/>
</dbReference>
<dbReference type="Gene3D" id="2.60.120.560">
    <property type="entry name" value="Exo-inulinase, domain 1"/>
    <property type="match status" value="1"/>
</dbReference>
<dbReference type="Proteomes" id="UP001056455">
    <property type="component" value="Chromosome"/>
</dbReference>
<organism evidence="2 3">
    <name type="scientific">Ornithinimicrobium faecis</name>
    <dbReference type="NCBI Taxonomy" id="2934158"/>
    <lineage>
        <taxon>Bacteria</taxon>
        <taxon>Bacillati</taxon>
        <taxon>Actinomycetota</taxon>
        <taxon>Actinomycetes</taxon>
        <taxon>Micrococcales</taxon>
        <taxon>Ornithinimicrobiaceae</taxon>
        <taxon>Ornithinimicrobium</taxon>
    </lineage>
</organism>
<gene>
    <name evidence="2" type="ORF">NF556_17760</name>
</gene>
<proteinExistence type="predicted"/>
<evidence type="ECO:0000313" key="3">
    <source>
        <dbReference type="Proteomes" id="UP001056455"/>
    </source>
</evidence>
<name>A0ABY4YS68_9MICO</name>
<evidence type="ECO:0000256" key="1">
    <source>
        <dbReference type="SAM" id="SignalP"/>
    </source>
</evidence>
<accession>A0ABY4YS68</accession>
<feature type="signal peptide" evidence="1">
    <location>
        <begin position="1"/>
        <end position="23"/>
    </location>
</feature>
<reference evidence="2" key="1">
    <citation type="submission" date="2022-06" db="EMBL/GenBank/DDBJ databases">
        <title>Ornithinimicrobium HY1793.</title>
        <authorList>
            <person name="Huang Y."/>
        </authorList>
    </citation>
    <scope>NUCLEOTIDE SEQUENCE</scope>
    <source>
        <strain evidence="2">HY1793</strain>
    </source>
</reference>
<dbReference type="EMBL" id="CP099489">
    <property type="protein sequence ID" value="USQ79427.1"/>
    <property type="molecule type" value="Genomic_DNA"/>
</dbReference>
<keyword evidence="1" id="KW-0732">Signal</keyword>
<keyword evidence="3" id="KW-1185">Reference proteome</keyword>
<protein>
    <submittedName>
        <fullName evidence="2">Calcium-binding protein</fullName>
    </submittedName>
</protein>
<dbReference type="PROSITE" id="PS51257">
    <property type="entry name" value="PROKAR_LIPOPROTEIN"/>
    <property type="match status" value="1"/>
</dbReference>
<feature type="chain" id="PRO_5045425510" evidence="1">
    <location>
        <begin position="24"/>
        <end position="211"/>
    </location>
</feature>
<sequence length="211" mass="22871">MRRTGTRVAVLLIMTSLMTACSAAGWAEGDERHGWTLVFAGHGSATEEDGSVVLEPQKAQSADTTHGGLVVTSEGHPNDTTFTVTVHTEQQLRDGAPNPWEVGWVLWNYQDNEHFYAVALKPGGWEISKQDPAYRGNQRFLLTGTEPVFPIGSDYQVTVTQSGATMTVAVDGTQLGTVTDTERPYTEGAIGLYTEDARVRFSGLSVDKHLG</sequence>
<evidence type="ECO:0000313" key="2">
    <source>
        <dbReference type="EMBL" id="USQ79427.1"/>
    </source>
</evidence>